<dbReference type="Gene3D" id="3.30.420.380">
    <property type="match status" value="1"/>
</dbReference>
<dbReference type="AlphaFoldDB" id="A0A6G6YB76"/>
<dbReference type="KEGG" id="spzr:G5C33_08005"/>
<gene>
    <name evidence="2" type="ORF">G5C33_08005</name>
</gene>
<accession>A0A6G6YB76</accession>
<sequence length="350" mass="36368">MWLLGGDVPSIVEAEGPATLLVPAESVRLMAVDLPLSSRTKRLEALPFAVEDQIAESIDQVHLALGESLGDKRYLVGVVRRETMERWLATASEYGLGGAAMVPDALALPGVDAGRWWIDCDAGRAMVRTGEGGFACRVSLLRSAWEAAGRPDFSWSGDAPPEEMAGHGSQAAIDRDGLLARLAKPALDLRQGEYARGGAGGPLWRRAAWIVGIGVAAHAAIALADTAMLHVIADRREAETRALVAQMAPQVTLGEDPVDAVTELLPVGGGGAVPQLFLPTLSRISGALAPIGGGLRMQAMAFQADTLTLDFAADDTGLAARIETALRSAGVAASVAESPDGTIRVTASAA</sequence>
<dbReference type="Proteomes" id="UP000501568">
    <property type="component" value="Chromosome"/>
</dbReference>
<dbReference type="NCBIfam" id="TIGR01709">
    <property type="entry name" value="typeII_sec_gspL"/>
    <property type="match status" value="1"/>
</dbReference>
<reference evidence="2 3" key="1">
    <citation type="submission" date="2020-02" db="EMBL/GenBank/DDBJ databases">
        <authorList>
            <person name="Zheng R.K."/>
            <person name="Sun C.M."/>
        </authorList>
    </citation>
    <scope>NUCLEOTIDE SEQUENCE [LARGE SCALE GENOMIC DNA]</scope>
    <source>
        <strain evidence="3">zrk23</strain>
    </source>
</reference>
<dbReference type="GO" id="GO:0009276">
    <property type="term" value="C:Gram-negative-bacterium-type cell wall"/>
    <property type="evidence" value="ECO:0007669"/>
    <property type="project" value="InterPro"/>
</dbReference>
<evidence type="ECO:0000313" key="2">
    <source>
        <dbReference type="EMBL" id="QIG81836.1"/>
    </source>
</evidence>
<dbReference type="EMBL" id="CP049109">
    <property type="protein sequence ID" value="QIG81836.1"/>
    <property type="molecule type" value="Genomic_DNA"/>
</dbReference>
<feature type="domain" description="GspL cytoplasmic actin-ATPase-like" evidence="1">
    <location>
        <begin position="16"/>
        <end position="195"/>
    </location>
</feature>
<keyword evidence="3" id="KW-1185">Reference proteome</keyword>
<dbReference type="GO" id="GO:0015627">
    <property type="term" value="C:type II protein secretion system complex"/>
    <property type="evidence" value="ECO:0007669"/>
    <property type="project" value="InterPro"/>
</dbReference>
<dbReference type="InterPro" id="IPR007812">
    <property type="entry name" value="T2SS_protein-GspL"/>
</dbReference>
<proteinExistence type="predicted"/>
<dbReference type="SUPFAM" id="SSF53067">
    <property type="entry name" value="Actin-like ATPase domain"/>
    <property type="match status" value="1"/>
</dbReference>
<protein>
    <submittedName>
        <fullName evidence="2">General secretion pathway protein GspL</fullName>
    </submittedName>
</protein>
<organism evidence="2 3">
    <name type="scientific">Stakelama tenebrarum</name>
    <dbReference type="NCBI Taxonomy" id="2711215"/>
    <lineage>
        <taxon>Bacteria</taxon>
        <taxon>Pseudomonadati</taxon>
        <taxon>Pseudomonadota</taxon>
        <taxon>Alphaproteobacteria</taxon>
        <taxon>Sphingomonadales</taxon>
        <taxon>Sphingomonadaceae</taxon>
        <taxon>Stakelama</taxon>
    </lineage>
</organism>
<evidence type="ECO:0000259" key="1">
    <source>
        <dbReference type="Pfam" id="PF05134"/>
    </source>
</evidence>
<dbReference type="Pfam" id="PF05134">
    <property type="entry name" value="T2SSL"/>
    <property type="match status" value="1"/>
</dbReference>
<dbReference type="InterPro" id="IPR043129">
    <property type="entry name" value="ATPase_NBD"/>
</dbReference>
<dbReference type="CDD" id="cd24017">
    <property type="entry name" value="ASKHA_T2SSL_N"/>
    <property type="match status" value="1"/>
</dbReference>
<dbReference type="PIRSF" id="PIRSF015761">
    <property type="entry name" value="Protein_L"/>
    <property type="match status" value="1"/>
</dbReference>
<dbReference type="InterPro" id="IPR024230">
    <property type="entry name" value="GspL_cyto_dom"/>
</dbReference>
<name>A0A6G6YB76_9SPHN</name>
<dbReference type="GO" id="GO:0015628">
    <property type="term" value="P:protein secretion by the type II secretion system"/>
    <property type="evidence" value="ECO:0007669"/>
    <property type="project" value="InterPro"/>
</dbReference>
<evidence type="ECO:0000313" key="3">
    <source>
        <dbReference type="Proteomes" id="UP000501568"/>
    </source>
</evidence>